<dbReference type="InParanoid" id="I7L4G6"/>
<feature type="coiled-coil region" evidence="1">
    <location>
        <begin position="1"/>
        <end position="28"/>
    </location>
</feature>
<dbReference type="Proteomes" id="UP000000819">
    <property type="component" value="Chromosome VI"/>
</dbReference>
<evidence type="ECO:0000313" key="3">
    <source>
        <dbReference type="Proteomes" id="UP000000819"/>
    </source>
</evidence>
<dbReference type="HOGENOM" id="CLU_2740016_0_0_1"/>
<dbReference type="AlphaFoldDB" id="I7L4G6"/>
<dbReference type="OrthoDB" id="10414887at2759"/>
<accession>I7L4G6</accession>
<dbReference type="GeneID" id="77136376"/>
<gene>
    <name evidence="2" type="ordered locus">ECU06_1425</name>
</gene>
<organism evidence="2 3">
    <name type="scientific">Encephalitozoon cuniculi (strain GB-M1)</name>
    <name type="common">Microsporidian parasite</name>
    <dbReference type="NCBI Taxonomy" id="284813"/>
    <lineage>
        <taxon>Eukaryota</taxon>
        <taxon>Fungi</taxon>
        <taxon>Fungi incertae sedis</taxon>
        <taxon>Microsporidia</taxon>
        <taxon>Unikaryonidae</taxon>
        <taxon>Encephalitozoon</taxon>
    </lineage>
</organism>
<dbReference type="VEuPathDB" id="MicrosporidiaDB:ECU06_1425"/>
<name>I7L4G6_ENCCU</name>
<evidence type="ECO:0000256" key="1">
    <source>
        <dbReference type="SAM" id="Coils"/>
    </source>
</evidence>
<reference evidence="2 3" key="1">
    <citation type="journal article" date="2001" name="Nature">
        <title>Genome sequence and gene compaction of the eukaryote parasite Encephalitozoon cuniculi.</title>
        <authorList>
            <person name="Katinka M.D."/>
            <person name="Duprat S."/>
            <person name="Cornillot E."/>
            <person name="Metenier G."/>
            <person name="Thomarat F."/>
            <person name="Prensier G."/>
            <person name="Barbe V."/>
            <person name="Peyretaillade E."/>
            <person name="Brottier P."/>
            <person name="Wincker P."/>
            <person name="Delbac F."/>
            <person name="El Alaoui H."/>
            <person name="Peyret P."/>
            <person name="Saurin W."/>
            <person name="Gouy M."/>
            <person name="Weissenbach J."/>
            <person name="Vivares C.P."/>
        </authorList>
    </citation>
    <scope>NUCLEOTIDE SEQUENCE [LARGE SCALE GENOMIC DNA]</scope>
    <source>
        <strain evidence="2 3">GB-M1</strain>
    </source>
</reference>
<proteinExistence type="predicted"/>
<sequence>MESTEEINKELENKLRKLEEDIMHVIEYNNKLKEMMEGLKVEERLTLEWLLDCLNDSKKFLQKSSSMDFFI</sequence>
<dbReference type="EMBL" id="AL590446">
    <property type="protein sequence ID" value="CCI73950.1"/>
    <property type="molecule type" value="Genomic_DNA"/>
</dbReference>
<keyword evidence="3" id="KW-1185">Reference proteome</keyword>
<evidence type="ECO:0000313" key="2">
    <source>
        <dbReference type="EMBL" id="CCI73950.1"/>
    </source>
</evidence>
<dbReference type="KEGG" id="ecu:ECU06_1425"/>
<keyword evidence="1" id="KW-0175">Coiled coil</keyword>
<dbReference type="RefSeq" id="NP_001402507.1">
    <property type="nucleotide sequence ID" value="NM_001415167.1"/>
</dbReference>
<reference evidence="2 3" key="2">
    <citation type="journal article" date="2009" name="BMC Genomics">
        <title>Identification of transcriptional signals in Encephalitozoon cuniculi widespread among Microsporidia phylum: support for accurate structural genome annotation.</title>
        <authorList>
            <person name="Peyretaillade E."/>
            <person name="Goncalves O."/>
            <person name="Terrat S."/>
            <person name="Dugat-Bony E."/>
            <person name="Wincker P."/>
            <person name="Cornman R.S."/>
            <person name="Evans J.D."/>
            <person name="Delbac F."/>
            <person name="Peyret P."/>
        </authorList>
    </citation>
    <scope>NUCLEOTIDE SEQUENCE [LARGE SCALE GENOMIC DNA]</scope>
    <source>
        <strain evidence="2 3">GB-M1</strain>
    </source>
</reference>
<protein>
    <submittedName>
        <fullName evidence="2">ECU06_1425 protein</fullName>
    </submittedName>
</protein>